<dbReference type="PROSITE" id="PS01174">
    <property type="entry name" value="LIPASE_GDXG_SER"/>
    <property type="match status" value="1"/>
</dbReference>
<dbReference type="AlphaFoldDB" id="A0A1U8B7P6"/>
<dbReference type="OMA" id="CNDPRIN"/>
<evidence type="ECO:0000313" key="1">
    <source>
        <dbReference type="Proteomes" id="UP000189703"/>
    </source>
</evidence>
<proteinExistence type="predicted"/>
<dbReference type="Gene3D" id="3.40.50.1820">
    <property type="entry name" value="alpha/beta hydrolase"/>
    <property type="match status" value="1"/>
</dbReference>
<dbReference type="KEGG" id="nnu:104610598"/>
<dbReference type="eggNOG" id="KOG1515">
    <property type="taxonomic scope" value="Eukaryota"/>
</dbReference>
<dbReference type="InterPro" id="IPR029058">
    <property type="entry name" value="AB_hydrolase_fold"/>
</dbReference>
<protein>
    <submittedName>
        <fullName evidence="2">Probable carboxylesterase 2</fullName>
    </submittedName>
</protein>
<dbReference type="InterPro" id="IPR050466">
    <property type="entry name" value="Carboxylest/Gibb_receptor"/>
</dbReference>
<reference evidence="2" key="1">
    <citation type="submission" date="2025-08" db="UniProtKB">
        <authorList>
            <consortium name="RefSeq"/>
        </authorList>
    </citation>
    <scope>IDENTIFICATION</scope>
</reference>
<dbReference type="InterPro" id="IPR033140">
    <property type="entry name" value="Lipase_GDXG_put_SER_AS"/>
</dbReference>
<accession>A0A1U8B7P6</accession>
<dbReference type="InterPro" id="IPR013094">
    <property type="entry name" value="AB_hydrolase_3"/>
</dbReference>
<dbReference type="PANTHER" id="PTHR23024:SF467">
    <property type="entry name" value="CARBOXYLESTERASE 12-RELATED"/>
    <property type="match status" value="1"/>
</dbReference>
<organism evidence="1 2">
    <name type="scientific">Nelumbo nucifera</name>
    <name type="common">Sacred lotus</name>
    <dbReference type="NCBI Taxonomy" id="4432"/>
    <lineage>
        <taxon>Eukaryota</taxon>
        <taxon>Viridiplantae</taxon>
        <taxon>Streptophyta</taxon>
        <taxon>Embryophyta</taxon>
        <taxon>Tracheophyta</taxon>
        <taxon>Spermatophyta</taxon>
        <taxon>Magnoliopsida</taxon>
        <taxon>Proteales</taxon>
        <taxon>Nelumbonaceae</taxon>
        <taxon>Nelumbo</taxon>
    </lineage>
</organism>
<dbReference type="GO" id="GO:0016787">
    <property type="term" value="F:hydrolase activity"/>
    <property type="evidence" value="ECO:0007669"/>
    <property type="project" value="InterPro"/>
</dbReference>
<dbReference type="RefSeq" id="XP_010275602.1">
    <property type="nucleotide sequence ID" value="XM_010277300.2"/>
</dbReference>
<keyword evidence="1" id="KW-1185">Reference proteome</keyword>
<gene>
    <name evidence="2" type="primary">LOC104610598</name>
</gene>
<dbReference type="GeneID" id="104610598"/>
<dbReference type="PANTHER" id="PTHR23024">
    <property type="entry name" value="ARYLACETAMIDE DEACETYLASE"/>
    <property type="match status" value="1"/>
</dbReference>
<dbReference type="Proteomes" id="UP000189703">
    <property type="component" value="Unplaced"/>
</dbReference>
<dbReference type="SUPFAM" id="SSF53474">
    <property type="entry name" value="alpha/beta-Hydrolases"/>
    <property type="match status" value="1"/>
</dbReference>
<name>A0A1U8B7P6_NELNU</name>
<dbReference type="OrthoDB" id="408631at2759"/>
<sequence length="312" mass="34358">MDSSKIEVAHDFFPYIRIYKDGRVEKCVIPDFVPPSLDSHSGVSSKDVVITPKGVSARIFLPNIKITDHPHRKLPVLVYFHAFSTIYHRYVSSLVAEADVVAVSVEYRLAPEHPLPTAYDDCFTAFKWVASHSKGDGPEAWLNDHGDLDRVFLAGDSAGANLAHSVAVRIGGEFGVDGVKKISGLALIHPYFEGKEPLGPEASDEEKMAKVGKLWLYLCPSTIGCNDPRINPAADPRVSSLACNRVGVWVSEKDYLREPGGLFYYETLRKSGWGGVAELIEEEGEDHDFHLFTPDSEKAVAMLKGVASFLNQ</sequence>
<evidence type="ECO:0000313" key="2">
    <source>
        <dbReference type="RefSeq" id="XP_010275602.1"/>
    </source>
</evidence>
<dbReference type="Pfam" id="PF07859">
    <property type="entry name" value="Abhydrolase_3"/>
    <property type="match status" value="1"/>
</dbReference>